<gene>
    <name evidence="1" type="ORF">MERR_LOCUS4775</name>
</gene>
<organism evidence="1 2">
    <name type="scientific">Microthlaspi erraticum</name>
    <dbReference type="NCBI Taxonomy" id="1685480"/>
    <lineage>
        <taxon>Eukaryota</taxon>
        <taxon>Viridiplantae</taxon>
        <taxon>Streptophyta</taxon>
        <taxon>Embryophyta</taxon>
        <taxon>Tracheophyta</taxon>
        <taxon>Spermatophyta</taxon>
        <taxon>Magnoliopsida</taxon>
        <taxon>eudicotyledons</taxon>
        <taxon>Gunneridae</taxon>
        <taxon>Pentapetalae</taxon>
        <taxon>rosids</taxon>
        <taxon>malvids</taxon>
        <taxon>Brassicales</taxon>
        <taxon>Brassicaceae</taxon>
        <taxon>Coluteocarpeae</taxon>
        <taxon>Microthlaspi</taxon>
    </lineage>
</organism>
<accession>A0A6D2HP36</accession>
<reference evidence="1" key="1">
    <citation type="submission" date="2020-01" db="EMBL/GenBank/DDBJ databases">
        <authorList>
            <person name="Mishra B."/>
        </authorList>
    </citation>
    <scope>NUCLEOTIDE SEQUENCE [LARGE SCALE GENOMIC DNA]</scope>
</reference>
<dbReference type="AlphaFoldDB" id="A0A6D2HP36"/>
<keyword evidence="2" id="KW-1185">Reference proteome</keyword>
<evidence type="ECO:0000313" key="2">
    <source>
        <dbReference type="Proteomes" id="UP000467841"/>
    </source>
</evidence>
<name>A0A6D2HP36_9BRAS</name>
<comment type="caution">
    <text evidence="1">The sequence shown here is derived from an EMBL/GenBank/DDBJ whole genome shotgun (WGS) entry which is preliminary data.</text>
</comment>
<protein>
    <submittedName>
        <fullName evidence="1">Uncharacterized protein</fullName>
    </submittedName>
</protein>
<dbReference type="Proteomes" id="UP000467841">
    <property type="component" value="Unassembled WGS sequence"/>
</dbReference>
<proteinExistence type="predicted"/>
<evidence type="ECO:0000313" key="1">
    <source>
        <dbReference type="EMBL" id="CAA7017540.1"/>
    </source>
</evidence>
<dbReference type="EMBL" id="CACVBM020000333">
    <property type="protein sequence ID" value="CAA7017540.1"/>
    <property type="molecule type" value="Genomic_DNA"/>
</dbReference>
<sequence>MRWVERIYDEMSEFDLGMYVGVESTLIERKASLNSFKPWPQVLWFRQEDNGYANCRFFRWYDEEEPSR</sequence>